<proteinExistence type="predicted"/>
<accession>A0A432Z8T5</accession>
<evidence type="ECO:0000313" key="3">
    <source>
        <dbReference type="Proteomes" id="UP000287022"/>
    </source>
</evidence>
<feature type="transmembrane region" description="Helical" evidence="1">
    <location>
        <begin position="33"/>
        <end position="52"/>
    </location>
</feature>
<reference evidence="3" key="1">
    <citation type="journal article" date="2018" name="Front. Microbiol.">
        <title>Genome-Based Analysis Reveals the Taxonomy and Diversity of the Family Idiomarinaceae.</title>
        <authorList>
            <person name="Liu Y."/>
            <person name="Lai Q."/>
            <person name="Shao Z."/>
        </authorList>
    </citation>
    <scope>NUCLEOTIDE SEQUENCE [LARGE SCALE GENOMIC DNA]</scope>
    <source>
        <strain evidence="3">c121</strain>
    </source>
</reference>
<organism evidence="2 3">
    <name type="scientific">Pseudidiomarina sediminum</name>
    <dbReference type="NCBI Taxonomy" id="431675"/>
    <lineage>
        <taxon>Bacteria</taxon>
        <taxon>Pseudomonadati</taxon>
        <taxon>Pseudomonadota</taxon>
        <taxon>Gammaproteobacteria</taxon>
        <taxon>Alteromonadales</taxon>
        <taxon>Idiomarinaceae</taxon>
        <taxon>Pseudidiomarina</taxon>
    </lineage>
</organism>
<dbReference type="STRING" id="1122124.GCA_000423165_00822"/>
<dbReference type="Proteomes" id="UP000287022">
    <property type="component" value="Unassembled WGS sequence"/>
</dbReference>
<evidence type="ECO:0000256" key="1">
    <source>
        <dbReference type="SAM" id="Phobius"/>
    </source>
</evidence>
<protein>
    <submittedName>
        <fullName evidence="2">DUF4381 domain-containing protein</fullName>
    </submittedName>
</protein>
<dbReference type="AlphaFoldDB" id="A0A432Z8T5"/>
<name>A0A432Z8T5_9GAMM</name>
<keyword evidence="1" id="KW-0812">Transmembrane</keyword>
<keyword evidence="3" id="KW-1185">Reference proteome</keyword>
<comment type="caution">
    <text evidence="2">The sequence shown here is derived from an EMBL/GenBank/DDBJ whole genome shotgun (WGS) entry which is preliminary data.</text>
</comment>
<keyword evidence="1" id="KW-0472">Membrane</keyword>
<keyword evidence="1" id="KW-1133">Transmembrane helix</keyword>
<evidence type="ECO:0000313" key="2">
    <source>
        <dbReference type="EMBL" id="RUO74308.1"/>
    </source>
</evidence>
<sequence>MAGGDALMTTPSLNDLNDIVAAPAASWWPLAPGWYVLALVSIALITLIAIAVRRYTRRRRARRAAINALHGAMTLSDINLLLKRACYAYYPEPIVAHLSGKAWHDFLLAQLSANAGDDYAPLLTEVARCNFAPRPAPSELTADYLAFARYWLRHALPPKHDAAVVGGEQ</sequence>
<dbReference type="EMBL" id="PIQE01000001">
    <property type="protein sequence ID" value="RUO74308.1"/>
    <property type="molecule type" value="Genomic_DNA"/>
</dbReference>
<gene>
    <name evidence="2" type="ORF">CWI80_02885</name>
</gene>
<dbReference type="InterPro" id="IPR025489">
    <property type="entry name" value="DUF4381"/>
</dbReference>
<dbReference type="Pfam" id="PF14316">
    <property type="entry name" value="DUF4381"/>
    <property type="match status" value="1"/>
</dbReference>